<keyword evidence="1" id="KW-1133">Transmembrane helix</keyword>
<organism evidence="2 3">
    <name type="scientific">Burkholderia territorii</name>
    <dbReference type="NCBI Taxonomy" id="1503055"/>
    <lineage>
        <taxon>Bacteria</taxon>
        <taxon>Pseudomonadati</taxon>
        <taxon>Pseudomonadota</taxon>
        <taxon>Betaproteobacteria</taxon>
        <taxon>Burkholderiales</taxon>
        <taxon>Burkholderiaceae</taxon>
        <taxon>Burkholderia</taxon>
        <taxon>Burkholderia cepacia complex</taxon>
    </lineage>
</organism>
<comment type="caution">
    <text evidence="2">The sequence shown here is derived from an EMBL/GenBank/DDBJ whole genome shotgun (WGS) entry which is preliminary data.</text>
</comment>
<keyword evidence="1" id="KW-0472">Membrane</keyword>
<accession>A0A108F0T0</accession>
<evidence type="ECO:0000313" key="2">
    <source>
        <dbReference type="EMBL" id="KWN20965.1"/>
    </source>
</evidence>
<feature type="transmembrane region" description="Helical" evidence="1">
    <location>
        <begin position="44"/>
        <end position="66"/>
    </location>
</feature>
<dbReference type="Proteomes" id="UP000068016">
    <property type="component" value="Unassembled WGS sequence"/>
</dbReference>
<protein>
    <submittedName>
        <fullName evidence="2">Uncharacterized protein</fullName>
    </submittedName>
</protein>
<gene>
    <name evidence="2" type="ORF">WT83_06075</name>
</gene>
<reference evidence="2 3" key="1">
    <citation type="submission" date="2015-11" db="EMBL/GenBank/DDBJ databases">
        <title>Expanding the genomic diversity of Burkholderia species for the development of highly accurate diagnostics.</title>
        <authorList>
            <person name="Sahl J."/>
            <person name="Keim P."/>
            <person name="Wagner D."/>
        </authorList>
    </citation>
    <scope>NUCLEOTIDE SEQUENCE [LARGE SCALE GENOMIC DNA]</scope>
    <source>
        <strain evidence="2 3">MSMB793WGS</strain>
    </source>
</reference>
<dbReference type="EMBL" id="LPLZ01000022">
    <property type="protein sequence ID" value="KWN20965.1"/>
    <property type="molecule type" value="Genomic_DNA"/>
</dbReference>
<sequence>MSRAQAARLPADYGIGFAPANIESRNAYSLVRASAAPAAFATRFAAALTMSGVLAHAAAVVAYTLLAQPRRDA</sequence>
<proteinExistence type="predicted"/>
<dbReference type="AlphaFoldDB" id="A0A108F0T0"/>
<keyword evidence="1" id="KW-0812">Transmembrane</keyword>
<name>A0A108F0T0_9BURK</name>
<evidence type="ECO:0000313" key="3">
    <source>
        <dbReference type="Proteomes" id="UP000068016"/>
    </source>
</evidence>
<evidence type="ECO:0000256" key="1">
    <source>
        <dbReference type="SAM" id="Phobius"/>
    </source>
</evidence>